<name>A0ABU2NDY2_9PSEU</name>
<organism evidence="1 2">
    <name type="scientific">Pseudonocardia charpentierae</name>
    <dbReference type="NCBI Taxonomy" id="3075545"/>
    <lineage>
        <taxon>Bacteria</taxon>
        <taxon>Bacillati</taxon>
        <taxon>Actinomycetota</taxon>
        <taxon>Actinomycetes</taxon>
        <taxon>Pseudonocardiales</taxon>
        <taxon>Pseudonocardiaceae</taxon>
        <taxon>Pseudonocardia</taxon>
    </lineage>
</organism>
<dbReference type="EMBL" id="JAVREJ010000016">
    <property type="protein sequence ID" value="MDT0352151.1"/>
    <property type="molecule type" value="Genomic_DNA"/>
</dbReference>
<proteinExistence type="predicted"/>
<dbReference type="RefSeq" id="WP_311558656.1">
    <property type="nucleotide sequence ID" value="NZ_JAVREJ010000016.1"/>
</dbReference>
<gene>
    <name evidence="1" type="ORF">RM445_21710</name>
</gene>
<protein>
    <submittedName>
        <fullName evidence="1">Asparaginase</fullName>
    </submittedName>
</protein>
<sequence length="330" mass="34019">MKPAPVGVPAHVPLVHLIRDGFVEGVHHGSVVVLAPDGSAVFRAGDTGTAFFPRSTAKLMQAVAMTRLGLSLPPDLLALSAASHSGEPFHLDAAQRILDGSGCTEDDLGNPADRPFDPVEAAGWIAAGRPARRLAHNCSGKHAAMLATARHHGWATAGYLDRGHPLQRGIRATVEDLTGEQVAYTAVDGCGSPLFAVSLAALTRAAGRIAAAAEETAEGRVARAIRAHPEMVAGSRRDVTALMRAVPGLIAKDGFEAVQIAALPDGTAIGVKIADGSDRARLPVTVAALALAGVDPDLLAPFRNAGTARGLAVAGELRDILSTTTDEEQL</sequence>
<dbReference type="Proteomes" id="UP001183202">
    <property type="component" value="Unassembled WGS sequence"/>
</dbReference>
<comment type="caution">
    <text evidence="1">The sequence shown here is derived from an EMBL/GenBank/DDBJ whole genome shotgun (WGS) entry which is preliminary data.</text>
</comment>
<evidence type="ECO:0000313" key="1">
    <source>
        <dbReference type="EMBL" id="MDT0352151.1"/>
    </source>
</evidence>
<dbReference type="InterPro" id="IPR010349">
    <property type="entry name" value="Asparaginase_II"/>
</dbReference>
<dbReference type="Pfam" id="PF06089">
    <property type="entry name" value="Asparaginase_II"/>
    <property type="match status" value="1"/>
</dbReference>
<keyword evidence="2" id="KW-1185">Reference proteome</keyword>
<evidence type="ECO:0000313" key="2">
    <source>
        <dbReference type="Proteomes" id="UP001183202"/>
    </source>
</evidence>
<dbReference type="PANTHER" id="PTHR42110">
    <property type="entry name" value="L-ASPARAGINASE, PUTATIVE (AFU_ORTHOLOGUE AFUA_3G11890)-RELATED"/>
    <property type="match status" value="1"/>
</dbReference>
<accession>A0ABU2NDY2</accession>
<dbReference type="PANTHER" id="PTHR42110:SF1">
    <property type="entry name" value="L-ASPARAGINASE, PUTATIVE (AFU_ORTHOLOGUE AFUA_3G11890)-RELATED"/>
    <property type="match status" value="1"/>
</dbReference>
<reference evidence="2" key="1">
    <citation type="submission" date="2023-07" db="EMBL/GenBank/DDBJ databases">
        <title>30 novel species of actinomycetes from the DSMZ collection.</title>
        <authorList>
            <person name="Nouioui I."/>
        </authorList>
    </citation>
    <scope>NUCLEOTIDE SEQUENCE [LARGE SCALE GENOMIC DNA]</scope>
    <source>
        <strain evidence="2">DSM 45834</strain>
    </source>
</reference>